<reference evidence="5 6" key="1">
    <citation type="submission" date="2020-05" db="EMBL/GenBank/DDBJ databases">
        <title>Genome Sequencing of Type Strains.</title>
        <authorList>
            <person name="Lemaire J.F."/>
            <person name="Inderbitzin P."/>
            <person name="Gregorio O.A."/>
            <person name="Collins S.B."/>
            <person name="Wespe N."/>
            <person name="Knight-Connoni V."/>
        </authorList>
    </citation>
    <scope>NUCLEOTIDE SEQUENCE [LARGE SCALE GENOMIC DNA]</scope>
    <source>
        <strain evidence="5 6">ATCC 19096</strain>
    </source>
</reference>
<evidence type="ECO:0000256" key="3">
    <source>
        <dbReference type="ARBA" id="ARBA00023052"/>
    </source>
</evidence>
<dbReference type="InterPro" id="IPR005474">
    <property type="entry name" value="Transketolase_N"/>
</dbReference>
<evidence type="ECO:0000256" key="2">
    <source>
        <dbReference type="ARBA" id="ARBA00007131"/>
    </source>
</evidence>
<dbReference type="SUPFAM" id="SSF52518">
    <property type="entry name" value="Thiamin diphosphate-binding fold (THDP-binding)"/>
    <property type="match status" value="1"/>
</dbReference>
<sequence length="332" mass="36181">MPSSCHVVTILLLSPCRHFVHAVIVLLAPPHNEGVVVTRKDARDVEHLQALGREGRWHVLETVASSKAGHIGGPMSAMDLMVALYFHQLRIDPANPQDPDRDRFILSKGHSAIGLYSVLAMRGYFPVEELATFDHGDSRLQGHPDMKITPGVDSSTGSLGQGLSAGSGMAIAAKLQKRDFHTWVVLGDGEIEEGMVWETVICAPRYGLDNLTAIIDLNGLQQYGWTASASDRYDRSEPMGHVNLPAVFRGFGWDVIEINGHDYDEILDAYAAVDERRGTSGKPTAIIAHTVKGNGVSFTKGTFKWHNGVPTDEQLATARTELLIDEKAEALA</sequence>
<comment type="cofactor">
    <cofactor evidence="1">
        <name>thiamine diphosphate</name>
        <dbReference type="ChEBI" id="CHEBI:58937"/>
    </cofactor>
</comment>
<protein>
    <submittedName>
        <fullName evidence="5">Transketolase</fullName>
    </submittedName>
</protein>
<gene>
    <name evidence="5" type="ORF">HP507_10395</name>
</gene>
<comment type="similarity">
    <text evidence="2">Belongs to the transketolase family.</text>
</comment>
<evidence type="ECO:0000313" key="6">
    <source>
        <dbReference type="Proteomes" id="UP000573001"/>
    </source>
</evidence>
<dbReference type="Proteomes" id="UP000573001">
    <property type="component" value="Unassembled WGS sequence"/>
</dbReference>
<dbReference type="Gene3D" id="3.40.50.970">
    <property type="match status" value="1"/>
</dbReference>
<dbReference type="EMBL" id="JABMCE010000078">
    <property type="protein sequence ID" value="NUU14239.1"/>
    <property type="molecule type" value="Genomic_DNA"/>
</dbReference>
<comment type="caution">
    <text evidence="5">The sequence shown here is derived from an EMBL/GenBank/DDBJ whole genome shotgun (WGS) entry which is preliminary data.</text>
</comment>
<feature type="domain" description="Transketolase N-terminal" evidence="4">
    <location>
        <begin position="56"/>
        <end position="325"/>
    </location>
</feature>
<dbReference type="CDD" id="cd02012">
    <property type="entry name" value="TPP_TK"/>
    <property type="match status" value="1"/>
</dbReference>
<proteinExistence type="inferred from homology"/>
<dbReference type="Pfam" id="PF00456">
    <property type="entry name" value="Transketolase_N"/>
    <property type="match status" value="1"/>
</dbReference>
<accession>A0ABX2MG21</accession>
<dbReference type="PANTHER" id="PTHR47514:SF1">
    <property type="entry name" value="TRANSKETOLASE N-TERMINAL SECTION-RELATED"/>
    <property type="match status" value="1"/>
</dbReference>
<name>A0ABX2MG21_9MICO</name>
<evidence type="ECO:0000313" key="5">
    <source>
        <dbReference type="EMBL" id="NUU14239.1"/>
    </source>
</evidence>
<keyword evidence="6" id="KW-1185">Reference proteome</keyword>
<organism evidence="5 6">
    <name type="scientific">Curtobacterium pusillum</name>
    <dbReference type="NCBI Taxonomy" id="69373"/>
    <lineage>
        <taxon>Bacteria</taxon>
        <taxon>Bacillati</taxon>
        <taxon>Actinomycetota</taxon>
        <taxon>Actinomycetes</taxon>
        <taxon>Micrococcales</taxon>
        <taxon>Microbacteriaceae</taxon>
        <taxon>Curtobacterium</taxon>
    </lineage>
</organism>
<evidence type="ECO:0000256" key="1">
    <source>
        <dbReference type="ARBA" id="ARBA00001964"/>
    </source>
</evidence>
<evidence type="ECO:0000259" key="4">
    <source>
        <dbReference type="Pfam" id="PF00456"/>
    </source>
</evidence>
<dbReference type="PANTHER" id="PTHR47514">
    <property type="entry name" value="TRANSKETOLASE N-TERMINAL SECTION-RELATED"/>
    <property type="match status" value="1"/>
</dbReference>
<dbReference type="InterPro" id="IPR029061">
    <property type="entry name" value="THDP-binding"/>
</dbReference>
<keyword evidence="3" id="KW-0786">Thiamine pyrophosphate</keyword>